<comment type="caution">
    <text evidence="1">The sequence shown here is derived from an EMBL/GenBank/DDBJ whole genome shotgun (WGS) entry which is preliminary data.</text>
</comment>
<name>A0AAV4C5U3_9GAST</name>
<dbReference type="Proteomes" id="UP000735302">
    <property type="component" value="Unassembled WGS sequence"/>
</dbReference>
<accession>A0AAV4C5U3</accession>
<gene>
    <name evidence="1" type="ORF">PoB_005322100</name>
</gene>
<evidence type="ECO:0000313" key="1">
    <source>
        <dbReference type="EMBL" id="GFO26716.1"/>
    </source>
</evidence>
<sequence length="74" mass="8612">MGTSVATFNRDFAILRMSPGFLRQIQTTKHLNDRLRCTQFEIDADKKEMGRPEFLRFRLAQSTKPAVRPQKSQV</sequence>
<evidence type="ECO:0000313" key="2">
    <source>
        <dbReference type="Proteomes" id="UP000735302"/>
    </source>
</evidence>
<protein>
    <submittedName>
        <fullName evidence="1">Uncharacterized protein</fullName>
    </submittedName>
</protein>
<proteinExistence type="predicted"/>
<reference evidence="1 2" key="1">
    <citation type="journal article" date="2021" name="Elife">
        <title>Chloroplast acquisition without the gene transfer in kleptoplastic sea slugs, Plakobranchus ocellatus.</title>
        <authorList>
            <person name="Maeda T."/>
            <person name="Takahashi S."/>
            <person name="Yoshida T."/>
            <person name="Shimamura S."/>
            <person name="Takaki Y."/>
            <person name="Nagai Y."/>
            <person name="Toyoda A."/>
            <person name="Suzuki Y."/>
            <person name="Arimoto A."/>
            <person name="Ishii H."/>
            <person name="Satoh N."/>
            <person name="Nishiyama T."/>
            <person name="Hasebe M."/>
            <person name="Maruyama T."/>
            <person name="Minagawa J."/>
            <person name="Obokata J."/>
            <person name="Shigenobu S."/>
        </authorList>
    </citation>
    <scope>NUCLEOTIDE SEQUENCE [LARGE SCALE GENOMIC DNA]</scope>
</reference>
<keyword evidence="2" id="KW-1185">Reference proteome</keyword>
<organism evidence="1 2">
    <name type="scientific">Plakobranchus ocellatus</name>
    <dbReference type="NCBI Taxonomy" id="259542"/>
    <lineage>
        <taxon>Eukaryota</taxon>
        <taxon>Metazoa</taxon>
        <taxon>Spiralia</taxon>
        <taxon>Lophotrochozoa</taxon>
        <taxon>Mollusca</taxon>
        <taxon>Gastropoda</taxon>
        <taxon>Heterobranchia</taxon>
        <taxon>Euthyneura</taxon>
        <taxon>Panpulmonata</taxon>
        <taxon>Sacoglossa</taxon>
        <taxon>Placobranchoidea</taxon>
        <taxon>Plakobranchidae</taxon>
        <taxon>Plakobranchus</taxon>
    </lineage>
</organism>
<dbReference type="AlphaFoldDB" id="A0AAV4C5U3"/>
<dbReference type="EMBL" id="BLXT01005858">
    <property type="protein sequence ID" value="GFO26716.1"/>
    <property type="molecule type" value="Genomic_DNA"/>
</dbReference>